<dbReference type="InterPro" id="IPR032675">
    <property type="entry name" value="LRR_dom_sf"/>
</dbReference>
<reference evidence="1" key="1">
    <citation type="submission" date="2021-01" db="EMBL/GenBank/DDBJ databases">
        <authorList>
            <person name="Corre E."/>
            <person name="Pelletier E."/>
            <person name="Niang G."/>
            <person name="Scheremetjew M."/>
            <person name="Finn R."/>
            <person name="Kale V."/>
            <person name="Holt S."/>
            <person name="Cochrane G."/>
            <person name="Meng A."/>
            <person name="Brown T."/>
            <person name="Cohen L."/>
        </authorList>
    </citation>
    <scope>NUCLEOTIDE SEQUENCE</scope>
    <source>
        <strain evidence="1">SoJaBio B1-5/56/2</strain>
    </source>
</reference>
<sequence length="267" mass="29991">MIFFFNSLFVRSLDESIGRVEKSSFSQQTLMELLVSKFEGRTVFLTRDGAFADISQWLNVTVNDFQEVTHIDWDGRQLFHREGGTIDMHWLPDTVQTFKIAHRNVHGTIDTFDLPRGLLEFSTRSNPLSGTFDVSGLPRGMASLVIGISNLSGSFDLTALPPTLTFCAAYQSDFSGTLDFSQLPEPLEYLNLSGNHFSGEIDLSELPLALASLIIHTNEFLQDELRIGNKLRCRCTMDRNTIERIVNTDGVEVQPQRGDHGLLELLC</sequence>
<dbReference type="SUPFAM" id="SSF52058">
    <property type="entry name" value="L domain-like"/>
    <property type="match status" value="1"/>
</dbReference>
<protein>
    <recommendedName>
        <fullName evidence="2">Leucine-rich repeat protein</fullName>
    </recommendedName>
</protein>
<proteinExistence type="predicted"/>
<dbReference type="EMBL" id="HBKR01012075">
    <property type="protein sequence ID" value="CAE2298135.1"/>
    <property type="molecule type" value="Transcribed_RNA"/>
</dbReference>
<dbReference type="AlphaFoldDB" id="A0A7S4KKR7"/>
<dbReference type="InterPro" id="IPR001611">
    <property type="entry name" value="Leu-rich_rpt"/>
</dbReference>
<evidence type="ECO:0008006" key="2">
    <source>
        <dbReference type="Google" id="ProtNLM"/>
    </source>
</evidence>
<dbReference type="PROSITE" id="PS51450">
    <property type="entry name" value="LRR"/>
    <property type="match status" value="1"/>
</dbReference>
<name>A0A7S4KKR7_9EUKA</name>
<gene>
    <name evidence="1" type="ORF">NAES01612_LOCUS8031</name>
</gene>
<dbReference type="Gene3D" id="3.80.10.10">
    <property type="entry name" value="Ribonuclease Inhibitor"/>
    <property type="match status" value="1"/>
</dbReference>
<evidence type="ECO:0000313" key="1">
    <source>
        <dbReference type="EMBL" id="CAE2298135.1"/>
    </source>
</evidence>
<organism evidence="1">
    <name type="scientific">Paramoeba aestuarina</name>
    <dbReference type="NCBI Taxonomy" id="180227"/>
    <lineage>
        <taxon>Eukaryota</taxon>
        <taxon>Amoebozoa</taxon>
        <taxon>Discosea</taxon>
        <taxon>Flabellinia</taxon>
        <taxon>Dactylopodida</taxon>
        <taxon>Paramoebidae</taxon>
        <taxon>Paramoeba</taxon>
    </lineage>
</organism>
<accession>A0A7S4KKR7</accession>